<dbReference type="PANTHER" id="PTHR30294">
    <property type="entry name" value="MEMBRANE COMPONENT OF ABC TRANSPORTER YHHJ-RELATED"/>
    <property type="match status" value="1"/>
</dbReference>
<dbReference type="Proteomes" id="UP001516400">
    <property type="component" value="Unassembled WGS sequence"/>
</dbReference>
<dbReference type="PROSITE" id="PS51012">
    <property type="entry name" value="ABC_TM2"/>
    <property type="match status" value="1"/>
</dbReference>
<feature type="transmembrane region" description="Helical" evidence="8">
    <location>
        <begin position="313"/>
        <end position="335"/>
    </location>
</feature>
<evidence type="ECO:0000256" key="1">
    <source>
        <dbReference type="ARBA" id="ARBA00004651"/>
    </source>
</evidence>
<keyword evidence="6 8" id="KW-1133">Transmembrane helix</keyword>
<keyword evidence="3" id="KW-0813">Transport</keyword>
<dbReference type="InterPro" id="IPR013525">
    <property type="entry name" value="ABC2_TM"/>
</dbReference>
<comment type="caution">
    <text evidence="10">The sequence shown here is derived from an EMBL/GenBank/DDBJ whole genome shotgun (WGS) entry which is preliminary data.</text>
</comment>
<dbReference type="EMBL" id="JABFTP020000021">
    <property type="protein sequence ID" value="KAL3270034.1"/>
    <property type="molecule type" value="Genomic_DNA"/>
</dbReference>
<dbReference type="AlphaFoldDB" id="A0ABD2MV43"/>
<keyword evidence="5 8" id="KW-0812">Transmembrane</keyword>
<evidence type="ECO:0000256" key="7">
    <source>
        <dbReference type="ARBA" id="ARBA00023136"/>
    </source>
</evidence>
<dbReference type="PANTHER" id="PTHR30294:SF38">
    <property type="entry name" value="TRANSPORT PERMEASE PROTEIN"/>
    <property type="match status" value="1"/>
</dbReference>
<sequence length="430" mass="48983">MFQRLTAPKVIKQEKQLSPLIINKHRFKALMGKNWKQFYRNISGWIFLLFFPVLEIMAFYYAVGPEIKNMPIAIVNDENTNNFCENFSMKGSAVPYGYVNCHLHNISCRFLKYLDHPMMNPISVDTLTEALSGIRQGKYVGAIHFSENYTTAAEERFNSGPDTSDDALNSSQIRTYLDMSNRQIGYTIKFKLLDLYMDFQKSLFGDCDYEKKFAEKPVHFFEPIYGEEGDHFTEFMTPGVLLTLAFFSGALLTSQIILTDKLEGVWDRSAVAGVSSVEILLTHFIIQFCILLVQNLEIFGLTFFYFGLTSVGSLWTIFLIIILQGVTGMAYGFWISVVSYNHSMANIVTTGTFYPMILLCGLLWPLEGQPKILRMVSNCLPFTIPSQSLRNVFMRGWGLNSFEVVNGIVIELAWVLGFVALCVCRLRNVQ</sequence>
<name>A0ABD2MV43_9CUCU</name>
<evidence type="ECO:0000313" key="11">
    <source>
        <dbReference type="Proteomes" id="UP001516400"/>
    </source>
</evidence>
<dbReference type="Pfam" id="PF12698">
    <property type="entry name" value="ABC2_membrane_3"/>
    <property type="match status" value="1"/>
</dbReference>
<keyword evidence="7 8" id="KW-0472">Membrane</keyword>
<dbReference type="GO" id="GO:0005886">
    <property type="term" value="C:plasma membrane"/>
    <property type="evidence" value="ECO:0007669"/>
    <property type="project" value="UniProtKB-SubCell"/>
</dbReference>
<feature type="transmembrane region" description="Helical" evidence="8">
    <location>
        <begin position="235"/>
        <end position="258"/>
    </location>
</feature>
<evidence type="ECO:0000256" key="8">
    <source>
        <dbReference type="SAM" id="Phobius"/>
    </source>
</evidence>
<protein>
    <recommendedName>
        <fullName evidence="9">ABC transmembrane type-2 domain-containing protein</fullName>
    </recommendedName>
</protein>
<evidence type="ECO:0000259" key="9">
    <source>
        <dbReference type="PROSITE" id="PS51012"/>
    </source>
</evidence>
<feature type="transmembrane region" description="Helical" evidence="8">
    <location>
        <begin position="404"/>
        <end position="424"/>
    </location>
</feature>
<comment type="subcellular location">
    <subcellularLocation>
        <location evidence="1">Cell membrane</location>
        <topology evidence="1">Multi-pass membrane protein</topology>
    </subcellularLocation>
</comment>
<keyword evidence="4" id="KW-1003">Cell membrane</keyword>
<evidence type="ECO:0000256" key="2">
    <source>
        <dbReference type="ARBA" id="ARBA00007783"/>
    </source>
</evidence>
<dbReference type="InterPro" id="IPR051449">
    <property type="entry name" value="ABC-2_transporter_component"/>
</dbReference>
<feature type="transmembrane region" description="Helical" evidence="8">
    <location>
        <begin position="42"/>
        <end position="63"/>
    </location>
</feature>
<evidence type="ECO:0000256" key="3">
    <source>
        <dbReference type="ARBA" id="ARBA00022448"/>
    </source>
</evidence>
<accession>A0ABD2MV43</accession>
<proteinExistence type="inferred from homology"/>
<feature type="transmembrane region" description="Helical" evidence="8">
    <location>
        <begin position="347"/>
        <end position="366"/>
    </location>
</feature>
<evidence type="ECO:0000256" key="6">
    <source>
        <dbReference type="ARBA" id="ARBA00022989"/>
    </source>
</evidence>
<feature type="transmembrane region" description="Helical" evidence="8">
    <location>
        <begin position="270"/>
        <end position="293"/>
    </location>
</feature>
<reference evidence="10 11" key="1">
    <citation type="journal article" date="2021" name="BMC Biol.">
        <title>Horizontally acquired antibacterial genes associated with adaptive radiation of ladybird beetles.</title>
        <authorList>
            <person name="Li H.S."/>
            <person name="Tang X.F."/>
            <person name="Huang Y.H."/>
            <person name="Xu Z.Y."/>
            <person name="Chen M.L."/>
            <person name="Du X.Y."/>
            <person name="Qiu B.Y."/>
            <person name="Chen P.T."/>
            <person name="Zhang W."/>
            <person name="Slipinski A."/>
            <person name="Escalona H.E."/>
            <person name="Waterhouse R.M."/>
            <person name="Zwick A."/>
            <person name="Pang H."/>
        </authorList>
    </citation>
    <scope>NUCLEOTIDE SEQUENCE [LARGE SCALE GENOMIC DNA]</scope>
    <source>
        <strain evidence="10">SYSU2018</strain>
    </source>
</reference>
<evidence type="ECO:0000256" key="4">
    <source>
        <dbReference type="ARBA" id="ARBA00022475"/>
    </source>
</evidence>
<evidence type="ECO:0000256" key="5">
    <source>
        <dbReference type="ARBA" id="ARBA00022692"/>
    </source>
</evidence>
<gene>
    <name evidence="10" type="ORF">HHI36_009090</name>
</gene>
<feature type="domain" description="ABC transmembrane type-2" evidence="9">
    <location>
        <begin position="201"/>
        <end position="429"/>
    </location>
</feature>
<keyword evidence="11" id="KW-1185">Reference proteome</keyword>
<comment type="similarity">
    <text evidence="2">Belongs to the ABC-2 integral membrane protein family.</text>
</comment>
<evidence type="ECO:0000313" key="10">
    <source>
        <dbReference type="EMBL" id="KAL3270034.1"/>
    </source>
</evidence>
<organism evidence="10 11">
    <name type="scientific">Cryptolaemus montrouzieri</name>
    <dbReference type="NCBI Taxonomy" id="559131"/>
    <lineage>
        <taxon>Eukaryota</taxon>
        <taxon>Metazoa</taxon>
        <taxon>Ecdysozoa</taxon>
        <taxon>Arthropoda</taxon>
        <taxon>Hexapoda</taxon>
        <taxon>Insecta</taxon>
        <taxon>Pterygota</taxon>
        <taxon>Neoptera</taxon>
        <taxon>Endopterygota</taxon>
        <taxon>Coleoptera</taxon>
        <taxon>Polyphaga</taxon>
        <taxon>Cucujiformia</taxon>
        <taxon>Coccinelloidea</taxon>
        <taxon>Coccinellidae</taxon>
        <taxon>Scymninae</taxon>
        <taxon>Scymnini</taxon>
        <taxon>Cryptolaemus</taxon>
    </lineage>
</organism>
<dbReference type="InterPro" id="IPR047817">
    <property type="entry name" value="ABC2_TM_bact-type"/>
</dbReference>